<protein>
    <recommendedName>
        <fullName evidence="2">Major facilitator superfamily (MFS) profile domain-containing protein</fullName>
    </recommendedName>
</protein>
<gene>
    <name evidence="3" type="ORF">SDC9_86226</name>
</gene>
<dbReference type="Gene3D" id="1.20.1250.20">
    <property type="entry name" value="MFS general substrate transporter like domains"/>
    <property type="match status" value="2"/>
</dbReference>
<feature type="transmembrane region" description="Helical" evidence="1">
    <location>
        <begin position="310"/>
        <end position="328"/>
    </location>
</feature>
<feature type="transmembrane region" description="Helical" evidence="1">
    <location>
        <begin position="95"/>
        <end position="117"/>
    </location>
</feature>
<dbReference type="GO" id="GO:0022857">
    <property type="term" value="F:transmembrane transporter activity"/>
    <property type="evidence" value="ECO:0007669"/>
    <property type="project" value="InterPro"/>
</dbReference>
<feature type="domain" description="Major facilitator superfamily (MFS) profile" evidence="2">
    <location>
        <begin position="243"/>
        <end position="432"/>
    </location>
</feature>
<evidence type="ECO:0000313" key="3">
    <source>
        <dbReference type="EMBL" id="MPM39592.1"/>
    </source>
</evidence>
<dbReference type="InterPro" id="IPR011701">
    <property type="entry name" value="MFS"/>
</dbReference>
<dbReference type="Pfam" id="PF07690">
    <property type="entry name" value="MFS_1"/>
    <property type="match status" value="1"/>
</dbReference>
<evidence type="ECO:0000259" key="2">
    <source>
        <dbReference type="PROSITE" id="PS50850"/>
    </source>
</evidence>
<dbReference type="InterPro" id="IPR036259">
    <property type="entry name" value="MFS_trans_sf"/>
</dbReference>
<proteinExistence type="predicted"/>
<feature type="transmembrane region" description="Helical" evidence="1">
    <location>
        <begin position="405"/>
        <end position="424"/>
    </location>
</feature>
<keyword evidence="1" id="KW-1133">Transmembrane helix</keyword>
<organism evidence="3">
    <name type="scientific">bioreactor metagenome</name>
    <dbReference type="NCBI Taxonomy" id="1076179"/>
    <lineage>
        <taxon>unclassified sequences</taxon>
        <taxon>metagenomes</taxon>
        <taxon>ecological metagenomes</taxon>
    </lineage>
</organism>
<feature type="transmembrane region" description="Helical" evidence="1">
    <location>
        <begin position="35"/>
        <end position="56"/>
    </location>
</feature>
<dbReference type="PANTHER" id="PTHR23526">
    <property type="entry name" value="INTEGRAL MEMBRANE TRANSPORT PROTEIN-RELATED"/>
    <property type="match status" value="1"/>
</dbReference>
<dbReference type="PANTHER" id="PTHR23526:SF2">
    <property type="entry name" value="MAJOR FACILITATOR SUPERFAMILY (MFS) PROFILE DOMAIN-CONTAINING PROTEIN"/>
    <property type="match status" value="1"/>
</dbReference>
<dbReference type="SUPFAM" id="SSF103473">
    <property type="entry name" value="MFS general substrate transporter"/>
    <property type="match status" value="1"/>
</dbReference>
<keyword evidence="1" id="KW-0812">Transmembrane</keyword>
<feature type="transmembrane region" description="Helical" evidence="1">
    <location>
        <begin position="165"/>
        <end position="186"/>
    </location>
</feature>
<keyword evidence="1" id="KW-0472">Membrane</keyword>
<reference evidence="3" key="1">
    <citation type="submission" date="2019-08" db="EMBL/GenBank/DDBJ databases">
        <authorList>
            <person name="Kucharzyk K."/>
            <person name="Murdoch R.W."/>
            <person name="Higgins S."/>
            <person name="Loffler F."/>
        </authorList>
    </citation>
    <scope>NUCLEOTIDE SEQUENCE</scope>
</reference>
<comment type="caution">
    <text evidence="3">The sequence shown here is derived from an EMBL/GenBank/DDBJ whole genome shotgun (WGS) entry which is preliminary data.</text>
</comment>
<feature type="transmembrane region" description="Helical" evidence="1">
    <location>
        <begin position="279"/>
        <end position="298"/>
    </location>
</feature>
<feature type="transmembrane region" description="Helical" evidence="1">
    <location>
        <begin position="334"/>
        <end position="359"/>
    </location>
</feature>
<name>A0A644ZFD4_9ZZZZ</name>
<feature type="transmembrane region" description="Helical" evidence="1">
    <location>
        <begin position="192"/>
        <end position="211"/>
    </location>
</feature>
<dbReference type="AlphaFoldDB" id="A0A644ZFD4"/>
<sequence>MSLMLHPWGTFKNWLTGYLPSETLRKNVWYSNLDAGFFSAMAGLTGSFMSVYALKLGASEQMLAVMSSGPALMALVAQVPSAMMTERTEKKKKPILLWASLHRIWYLVYAFIPFLPIAPVHKAWLFILLVTLMNFPANVANIMWTQMMGEIIPSGNRGRVFGDRNFLAGWFSLGSMMLAGPLLDYIPYPYNYTVLFILSFICLSVSTFYLARMEEVKTSEAPASSVRSAGVWEGFKVIFKDKQFMSFVAAAFVFNMGFGISSSMWTINYVRDLHLTNTQIAFASILSSLATTLSYPYWGRTIDKIGSKSVYLISLFIFIFRPWIQALVTPDTLWLMWTFSFATGVAQSAFNLSQFNTLLVVAPDPNMRPSYLAFFNIAVQTVTFIFPMIGVQIYKAFGNHVDPVFYLSSMIRVVGASILAWSLTRADRKRKV</sequence>
<evidence type="ECO:0000256" key="1">
    <source>
        <dbReference type="SAM" id="Phobius"/>
    </source>
</evidence>
<feature type="transmembrane region" description="Helical" evidence="1">
    <location>
        <begin position="123"/>
        <end position="144"/>
    </location>
</feature>
<feature type="transmembrane region" description="Helical" evidence="1">
    <location>
        <begin position="244"/>
        <end position="267"/>
    </location>
</feature>
<dbReference type="EMBL" id="VSSQ01008699">
    <property type="protein sequence ID" value="MPM39592.1"/>
    <property type="molecule type" value="Genomic_DNA"/>
</dbReference>
<accession>A0A644ZFD4</accession>
<dbReference type="InterPro" id="IPR020846">
    <property type="entry name" value="MFS_dom"/>
</dbReference>
<dbReference type="PROSITE" id="PS50850">
    <property type="entry name" value="MFS"/>
    <property type="match status" value="1"/>
</dbReference>
<dbReference type="InterPro" id="IPR052528">
    <property type="entry name" value="Sugar_transport-like"/>
</dbReference>
<feature type="transmembrane region" description="Helical" evidence="1">
    <location>
        <begin position="371"/>
        <end position="393"/>
    </location>
</feature>